<reference evidence="1 2" key="1">
    <citation type="submission" date="2022-01" db="EMBL/GenBank/DDBJ databases">
        <title>Collection of gut derived symbiotic bacterial strains cultured from healthy donors.</title>
        <authorList>
            <person name="Lin H."/>
            <person name="Kohout C."/>
            <person name="Waligurski E."/>
            <person name="Pamer E.G."/>
        </authorList>
    </citation>
    <scope>NUCLEOTIDE SEQUENCE [LARGE SCALE GENOMIC DNA]</scope>
    <source>
        <strain evidence="1 2">DFI.3.7</strain>
    </source>
</reference>
<dbReference type="EMBL" id="JAKNJB010000006">
    <property type="protein sequence ID" value="MCG4526417.1"/>
    <property type="molecule type" value="Genomic_DNA"/>
</dbReference>
<accession>A0ABS9M6J1</accession>
<gene>
    <name evidence="1" type="ORF">L0P79_04915</name>
</gene>
<sequence>MEKNISKYLAFRWMALYMLFYDDNLDRADFALSEKIVELEEKVRRTDGSAAMTAEDRAALLNQLLAKEVSSFQEISWKTEPADTAQDLELAVARRVEELSARIESKPAPTGGYKLWARVGVSFVLSRDEVRQVLVSEDSEEVAGIMRAALQDGRAVPDGESYIPQSVAERAASWLGEEIPDLDDIEF</sequence>
<dbReference type="RefSeq" id="WP_238073437.1">
    <property type="nucleotide sequence ID" value="NZ_JAKNJB010000006.1"/>
</dbReference>
<organism evidence="1 2">
    <name type="scientific">Intestinimonas massiliensis</name>
    <name type="common">ex Afouda et al. 2020</name>
    <dbReference type="NCBI Taxonomy" id="1673721"/>
    <lineage>
        <taxon>Bacteria</taxon>
        <taxon>Bacillati</taxon>
        <taxon>Bacillota</taxon>
        <taxon>Clostridia</taxon>
        <taxon>Eubacteriales</taxon>
        <taxon>Intestinimonas</taxon>
    </lineage>
</organism>
<keyword evidence="2" id="KW-1185">Reference proteome</keyword>
<proteinExistence type="predicted"/>
<dbReference type="Proteomes" id="UP001200313">
    <property type="component" value="Unassembled WGS sequence"/>
</dbReference>
<evidence type="ECO:0000313" key="1">
    <source>
        <dbReference type="EMBL" id="MCG4526417.1"/>
    </source>
</evidence>
<evidence type="ECO:0000313" key="2">
    <source>
        <dbReference type="Proteomes" id="UP001200313"/>
    </source>
</evidence>
<comment type="caution">
    <text evidence="1">The sequence shown here is derived from an EMBL/GenBank/DDBJ whole genome shotgun (WGS) entry which is preliminary data.</text>
</comment>
<name>A0ABS9M6J1_9FIRM</name>
<protein>
    <submittedName>
        <fullName evidence="1">Uncharacterized protein</fullName>
    </submittedName>
</protein>